<proteinExistence type="predicted"/>
<organism evidence="1 2">
    <name type="scientific">Edaphosphingomonas laterariae</name>
    <dbReference type="NCBI Taxonomy" id="861865"/>
    <lineage>
        <taxon>Bacteria</taxon>
        <taxon>Pseudomonadati</taxon>
        <taxon>Pseudomonadota</taxon>
        <taxon>Alphaproteobacteria</taxon>
        <taxon>Sphingomonadales</taxon>
        <taxon>Rhizorhabdaceae</taxon>
        <taxon>Edaphosphingomonas</taxon>
    </lineage>
</organism>
<dbReference type="Proteomes" id="UP000198281">
    <property type="component" value="Unassembled WGS sequence"/>
</dbReference>
<reference evidence="2" key="1">
    <citation type="submission" date="2017-06" db="EMBL/GenBank/DDBJ databases">
        <authorList>
            <person name="Varghese N."/>
            <person name="Submissions S."/>
        </authorList>
    </citation>
    <scope>NUCLEOTIDE SEQUENCE [LARGE SCALE GENOMIC DNA]</scope>
    <source>
        <strain evidence="2">LNB2</strain>
    </source>
</reference>
<dbReference type="EMBL" id="FZOS01000009">
    <property type="protein sequence ID" value="SNS56202.1"/>
    <property type="molecule type" value="Genomic_DNA"/>
</dbReference>
<name>A0A239FJ18_9SPHN</name>
<accession>A0A239FJ18</accession>
<keyword evidence="2" id="KW-1185">Reference proteome</keyword>
<protein>
    <submittedName>
        <fullName evidence="1">Uncharacterized protein</fullName>
    </submittedName>
</protein>
<evidence type="ECO:0000313" key="1">
    <source>
        <dbReference type="EMBL" id="SNS56202.1"/>
    </source>
</evidence>
<dbReference type="AlphaFoldDB" id="A0A239FJ18"/>
<gene>
    <name evidence="1" type="ORF">SAMN06295912_10941</name>
</gene>
<evidence type="ECO:0000313" key="2">
    <source>
        <dbReference type="Proteomes" id="UP000198281"/>
    </source>
</evidence>
<dbReference type="RefSeq" id="WP_245842797.1">
    <property type="nucleotide sequence ID" value="NZ_FZOS01000009.1"/>
</dbReference>
<sequence length="102" mass="9917">MRLLGLSVVRQPILAMQLAIAAAALAIIALAPPARGPMLLVPVTPAAATELAALAVASGSRLIAQGPLPGSLIVDGDALAGALIGHGILTLAAPRSGCGEKA</sequence>